<evidence type="ECO:0000313" key="4">
    <source>
        <dbReference type="Proteomes" id="UP001433268"/>
    </source>
</evidence>
<dbReference type="GeneID" id="92048169"/>
<feature type="region of interest" description="Disordered" evidence="1">
    <location>
        <begin position="353"/>
        <end position="402"/>
    </location>
</feature>
<dbReference type="Proteomes" id="UP001433268">
    <property type="component" value="Unassembled WGS sequence"/>
</dbReference>
<keyword evidence="2" id="KW-0472">Membrane</keyword>
<evidence type="ECO:0000313" key="3">
    <source>
        <dbReference type="EMBL" id="KAK8070591.1"/>
    </source>
</evidence>
<feature type="transmembrane region" description="Helical" evidence="2">
    <location>
        <begin position="80"/>
        <end position="103"/>
    </location>
</feature>
<reference evidence="3 4" key="1">
    <citation type="submission" date="2023-01" db="EMBL/GenBank/DDBJ databases">
        <title>Analysis of 21 Apiospora genomes using comparative genomics revels a genus with tremendous synthesis potential of carbohydrate active enzymes and secondary metabolites.</title>
        <authorList>
            <person name="Sorensen T."/>
        </authorList>
    </citation>
    <scope>NUCLEOTIDE SEQUENCE [LARGE SCALE GENOMIC DNA]</scope>
    <source>
        <strain evidence="3 4">CBS 114990</strain>
    </source>
</reference>
<sequence>MSMRGFDLSGYHETVAGRIVNLLLVIFGSGVCGAFISSPRPPIFISMARQYDSESRLLLMLMLWPASCSVRWNSLLTQTFAPTLVVIAIYVDSLLFMLGSSLTQFTLDANDNVRVCRATILLCITAYLSSKLLIYLFLVDRAVSVHMASVSPSPLMMASHLRFVLEQHIVRGTAKSRFKSKLYLFHLGFILNGLCVIAVNHDILICICVVDVIINVYLTTLFLRPIVQSHSFHLGWLRSVNSSKHGPLDSKLRCLTKKTFLGTCCTLLSSLSNLIGQMVFDGQPYWLCLLCCGADVLFSAIVIQCITSNEHPAMSGAPAGSGSGGSWDSSTYYHPSTSRRTGSSTLCERGGCAGGGSGGGAPGDGSGQGSQDMVLGPIQTVPAPTPTLAKDEGERNVYSNLD</sequence>
<proteinExistence type="predicted"/>
<evidence type="ECO:0000256" key="2">
    <source>
        <dbReference type="SAM" id="Phobius"/>
    </source>
</evidence>
<evidence type="ECO:0000256" key="1">
    <source>
        <dbReference type="SAM" id="MobiDB-lite"/>
    </source>
</evidence>
<accession>A0ABR1VH85</accession>
<protein>
    <submittedName>
        <fullName evidence="3">Uncharacterized protein</fullName>
    </submittedName>
</protein>
<dbReference type="PANTHER" id="PTHR38848">
    <property type="entry name" value="G-PROTEIN COUPLED RECEPTORS FAMILY 3 PROFILE DOMAIN-CONTAINING PROTEIN"/>
    <property type="match status" value="1"/>
</dbReference>
<gene>
    <name evidence="3" type="ORF">PG997_010794</name>
</gene>
<keyword evidence="2" id="KW-0812">Transmembrane</keyword>
<dbReference type="RefSeq" id="XP_066664399.1">
    <property type="nucleotide sequence ID" value="XM_066815109.1"/>
</dbReference>
<keyword evidence="2" id="KW-1133">Transmembrane helix</keyword>
<comment type="caution">
    <text evidence="3">The sequence shown here is derived from an EMBL/GenBank/DDBJ whole genome shotgun (WGS) entry which is preliminary data.</text>
</comment>
<dbReference type="EMBL" id="JAQQWN010000008">
    <property type="protein sequence ID" value="KAK8070591.1"/>
    <property type="molecule type" value="Genomic_DNA"/>
</dbReference>
<feature type="transmembrane region" description="Helical" evidence="2">
    <location>
        <begin position="182"/>
        <end position="199"/>
    </location>
</feature>
<feature type="transmembrane region" description="Helical" evidence="2">
    <location>
        <begin position="15"/>
        <end position="36"/>
    </location>
</feature>
<feature type="transmembrane region" description="Helical" evidence="2">
    <location>
        <begin position="115"/>
        <end position="137"/>
    </location>
</feature>
<dbReference type="PANTHER" id="PTHR38848:SF3">
    <property type="entry name" value="G-PROTEIN COUPLED RECEPTORS FAMILY 3 PROFILE DOMAIN-CONTAINING PROTEIN"/>
    <property type="match status" value="1"/>
</dbReference>
<feature type="compositionally biased region" description="Gly residues" evidence="1">
    <location>
        <begin position="353"/>
        <end position="368"/>
    </location>
</feature>
<organism evidence="3 4">
    <name type="scientific">Apiospora hydei</name>
    <dbReference type="NCBI Taxonomy" id="1337664"/>
    <lineage>
        <taxon>Eukaryota</taxon>
        <taxon>Fungi</taxon>
        <taxon>Dikarya</taxon>
        <taxon>Ascomycota</taxon>
        <taxon>Pezizomycotina</taxon>
        <taxon>Sordariomycetes</taxon>
        <taxon>Xylariomycetidae</taxon>
        <taxon>Amphisphaeriales</taxon>
        <taxon>Apiosporaceae</taxon>
        <taxon>Apiospora</taxon>
    </lineage>
</organism>
<keyword evidence="4" id="KW-1185">Reference proteome</keyword>
<name>A0ABR1VH85_9PEZI</name>